<sequence length="328" mass="37358">MIKTSIMMVPNLGESIGITGRRYLFKELLQARPHLGRVWLATSGPEKFILKDIPKDVFAGFNDIIRPQLRDSPLIRLPFDTIKDQRIFVYKYLTDDLLNLVRKGVSMIAKKKILKTTLRGIAELHDHDVVHLDIKPDNIMADTHRAGGETVVERVQVTDLENAAYLPKGRCIKGMLPGNDNWRSPEGHLKGDLNKPSDMFSFGAVCVYTMLGRVIFGPDEDFKKHVAQGALPAIIRLQRQVSYFGDKDGLNGLMKHVGDEEVNCEVLGMLWEDRAADYHPYKPFAEWAEVDDEEFRDVVLRMMNLDPTRRITARQALDHEWFSGSDID</sequence>
<keyword evidence="2" id="KW-0418">Kinase</keyword>
<evidence type="ECO:0000313" key="3">
    <source>
        <dbReference type="Proteomes" id="UP000800035"/>
    </source>
</evidence>
<keyword evidence="3" id="KW-1185">Reference proteome</keyword>
<evidence type="ECO:0000313" key="2">
    <source>
        <dbReference type="EMBL" id="KAF1955119.1"/>
    </source>
</evidence>
<dbReference type="GO" id="GO:0044773">
    <property type="term" value="P:mitotic DNA damage checkpoint signaling"/>
    <property type="evidence" value="ECO:0007669"/>
    <property type="project" value="TreeGrafter"/>
</dbReference>
<dbReference type="SMART" id="SM00220">
    <property type="entry name" value="S_TKc"/>
    <property type="match status" value="1"/>
</dbReference>
<dbReference type="EMBL" id="ML976996">
    <property type="protein sequence ID" value="KAF1955119.1"/>
    <property type="molecule type" value="Genomic_DNA"/>
</dbReference>
<reference evidence="2" key="1">
    <citation type="journal article" date="2020" name="Stud. Mycol.">
        <title>101 Dothideomycetes genomes: a test case for predicting lifestyles and emergence of pathogens.</title>
        <authorList>
            <person name="Haridas S."/>
            <person name="Albert R."/>
            <person name="Binder M."/>
            <person name="Bloem J."/>
            <person name="Labutti K."/>
            <person name="Salamov A."/>
            <person name="Andreopoulos B."/>
            <person name="Baker S."/>
            <person name="Barry K."/>
            <person name="Bills G."/>
            <person name="Bluhm B."/>
            <person name="Cannon C."/>
            <person name="Castanera R."/>
            <person name="Culley D."/>
            <person name="Daum C."/>
            <person name="Ezra D."/>
            <person name="Gonzalez J."/>
            <person name="Henrissat B."/>
            <person name="Kuo A."/>
            <person name="Liang C."/>
            <person name="Lipzen A."/>
            <person name="Lutzoni F."/>
            <person name="Magnuson J."/>
            <person name="Mondo S."/>
            <person name="Nolan M."/>
            <person name="Ohm R."/>
            <person name="Pangilinan J."/>
            <person name="Park H.-J."/>
            <person name="Ramirez L."/>
            <person name="Alfaro M."/>
            <person name="Sun H."/>
            <person name="Tritt A."/>
            <person name="Yoshinaga Y."/>
            <person name="Zwiers L.-H."/>
            <person name="Turgeon B."/>
            <person name="Goodwin S."/>
            <person name="Spatafora J."/>
            <person name="Crous P."/>
            <person name="Grigoriev I."/>
        </authorList>
    </citation>
    <scope>NUCLEOTIDE SEQUENCE</scope>
    <source>
        <strain evidence="2">CBS 675.92</strain>
    </source>
</reference>
<evidence type="ECO:0000259" key="1">
    <source>
        <dbReference type="PROSITE" id="PS50011"/>
    </source>
</evidence>
<dbReference type="GO" id="GO:0005524">
    <property type="term" value="F:ATP binding"/>
    <property type="evidence" value="ECO:0007669"/>
    <property type="project" value="InterPro"/>
</dbReference>
<dbReference type="GO" id="GO:0004674">
    <property type="term" value="F:protein serine/threonine kinase activity"/>
    <property type="evidence" value="ECO:0007669"/>
    <property type="project" value="TreeGrafter"/>
</dbReference>
<dbReference type="PANTHER" id="PTHR44167:SF24">
    <property type="entry name" value="SERINE_THREONINE-PROTEIN KINASE CHK2"/>
    <property type="match status" value="1"/>
</dbReference>
<dbReference type="InterPro" id="IPR011009">
    <property type="entry name" value="Kinase-like_dom_sf"/>
</dbReference>
<organism evidence="2 3">
    <name type="scientific">Byssothecium circinans</name>
    <dbReference type="NCBI Taxonomy" id="147558"/>
    <lineage>
        <taxon>Eukaryota</taxon>
        <taxon>Fungi</taxon>
        <taxon>Dikarya</taxon>
        <taxon>Ascomycota</taxon>
        <taxon>Pezizomycotina</taxon>
        <taxon>Dothideomycetes</taxon>
        <taxon>Pleosporomycetidae</taxon>
        <taxon>Pleosporales</taxon>
        <taxon>Massarineae</taxon>
        <taxon>Massarinaceae</taxon>
        <taxon>Byssothecium</taxon>
    </lineage>
</organism>
<proteinExistence type="predicted"/>
<dbReference type="GO" id="GO:0005634">
    <property type="term" value="C:nucleus"/>
    <property type="evidence" value="ECO:0007669"/>
    <property type="project" value="TreeGrafter"/>
</dbReference>
<dbReference type="Proteomes" id="UP000800035">
    <property type="component" value="Unassembled WGS sequence"/>
</dbReference>
<protein>
    <submittedName>
        <fullName evidence="2">Kinase domain-containing protein</fullName>
    </submittedName>
</protein>
<gene>
    <name evidence="2" type="ORF">CC80DRAFT_566489</name>
</gene>
<dbReference type="Pfam" id="PF00069">
    <property type="entry name" value="Pkinase"/>
    <property type="match status" value="1"/>
</dbReference>
<dbReference type="SUPFAM" id="SSF56112">
    <property type="entry name" value="Protein kinase-like (PK-like)"/>
    <property type="match status" value="1"/>
</dbReference>
<keyword evidence="2" id="KW-0808">Transferase</keyword>
<feature type="domain" description="Protein kinase" evidence="1">
    <location>
        <begin position="1"/>
        <end position="322"/>
    </location>
</feature>
<dbReference type="AlphaFoldDB" id="A0A6A5TTP7"/>
<dbReference type="Gene3D" id="1.10.510.10">
    <property type="entry name" value="Transferase(Phosphotransferase) domain 1"/>
    <property type="match status" value="1"/>
</dbReference>
<dbReference type="InterPro" id="IPR000719">
    <property type="entry name" value="Prot_kinase_dom"/>
</dbReference>
<dbReference type="OrthoDB" id="4062651at2759"/>
<dbReference type="PROSITE" id="PS50011">
    <property type="entry name" value="PROTEIN_KINASE_DOM"/>
    <property type="match status" value="1"/>
</dbReference>
<dbReference type="PANTHER" id="PTHR44167">
    <property type="entry name" value="OVARIAN-SPECIFIC SERINE/THREONINE-PROTEIN KINASE LOK-RELATED"/>
    <property type="match status" value="1"/>
</dbReference>
<name>A0A6A5TTP7_9PLEO</name>
<accession>A0A6A5TTP7</accession>